<evidence type="ECO:0000256" key="3">
    <source>
        <dbReference type="ARBA" id="ARBA00022989"/>
    </source>
</evidence>
<comment type="caution">
    <text evidence="7">The sequence shown here is derived from an EMBL/GenBank/DDBJ whole genome shotgun (WGS) entry which is preliminary data.</text>
</comment>
<dbReference type="InterPro" id="IPR049453">
    <property type="entry name" value="Memb_transporter_dom"/>
</dbReference>
<feature type="transmembrane region" description="Helical" evidence="5">
    <location>
        <begin position="42"/>
        <end position="59"/>
    </location>
</feature>
<keyword evidence="4 5" id="KW-0472">Membrane</keyword>
<evidence type="ECO:0000256" key="4">
    <source>
        <dbReference type="ARBA" id="ARBA00023136"/>
    </source>
</evidence>
<evidence type="ECO:0000256" key="5">
    <source>
        <dbReference type="SAM" id="Phobius"/>
    </source>
</evidence>
<feature type="transmembrane region" description="Helical" evidence="5">
    <location>
        <begin position="310"/>
        <end position="328"/>
    </location>
</feature>
<evidence type="ECO:0000313" key="8">
    <source>
        <dbReference type="Proteomes" id="UP001230156"/>
    </source>
</evidence>
<feature type="domain" description="Integral membrane bound transporter" evidence="6">
    <location>
        <begin position="200"/>
        <end position="325"/>
    </location>
</feature>
<keyword evidence="8" id="KW-1185">Reference proteome</keyword>
<feature type="transmembrane region" description="Helical" evidence="5">
    <location>
        <begin position="114"/>
        <end position="134"/>
    </location>
</feature>
<feature type="transmembrane region" description="Helical" evidence="5">
    <location>
        <begin position="186"/>
        <end position="205"/>
    </location>
</feature>
<evidence type="ECO:0000256" key="2">
    <source>
        <dbReference type="ARBA" id="ARBA00022692"/>
    </source>
</evidence>
<dbReference type="Pfam" id="PF13515">
    <property type="entry name" value="FUSC_2"/>
    <property type="match status" value="1"/>
</dbReference>
<feature type="transmembrane region" description="Helical" evidence="5">
    <location>
        <begin position="91"/>
        <end position="107"/>
    </location>
</feature>
<evidence type="ECO:0000313" key="7">
    <source>
        <dbReference type="EMBL" id="MDQ7246864.1"/>
    </source>
</evidence>
<proteinExistence type="predicted"/>
<evidence type="ECO:0000259" key="6">
    <source>
        <dbReference type="Pfam" id="PF13515"/>
    </source>
</evidence>
<feature type="transmembrane region" description="Helical" evidence="5">
    <location>
        <begin position="140"/>
        <end position="159"/>
    </location>
</feature>
<comment type="subcellular location">
    <subcellularLocation>
        <location evidence="1">Membrane</location>
        <topology evidence="1">Multi-pass membrane protein</topology>
    </subcellularLocation>
</comment>
<accession>A0ABU0YGL1</accession>
<dbReference type="EMBL" id="JAUYVI010000002">
    <property type="protein sequence ID" value="MDQ7246864.1"/>
    <property type="molecule type" value="Genomic_DNA"/>
</dbReference>
<sequence length="346" mass="36345">MPADAPVTPVTPTDSLTARSIRFAITVTAPIALNLVLGPQPWLVYALVTAIACYSVDNGGAAGLRLAWMSAIGVGILAGAGLGSLVAPSHGLTITAFAFGGVVYALSESGHQATLTLARFFCFGIAIGALYMRIAPLDVAVVLGFVLFTWAISAGWDFAAGRWRPAELPALGAILQAMHARLLERWTFAVVLAIAVPVTFLVSSAAGQQKPYWAMLALILVLRVDFHSSRKLMVERFLGTVLGVAIAALYAALLPSHIALMIGLVLAALARWPAQQRHGALGVGAITAFVMLMIELVASSQGQALGLFEARVADTAIGCGVALLALLLERALYWAARRWLRATPAP</sequence>
<evidence type="ECO:0000256" key="1">
    <source>
        <dbReference type="ARBA" id="ARBA00004141"/>
    </source>
</evidence>
<dbReference type="Proteomes" id="UP001230156">
    <property type="component" value="Unassembled WGS sequence"/>
</dbReference>
<reference evidence="8" key="1">
    <citation type="submission" date="2023-08" db="EMBL/GenBank/DDBJ databases">
        <title>Rhodospirillaceae gen. nov., a novel taxon isolated from the Yangtze River Yuezi River estuary sludge.</title>
        <authorList>
            <person name="Ruan L."/>
        </authorList>
    </citation>
    <scope>NUCLEOTIDE SEQUENCE [LARGE SCALE GENOMIC DNA]</scope>
    <source>
        <strain evidence="8">R-7</strain>
    </source>
</reference>
<gene>
    <name evidence="7" type="ORF">Q8A70_04275</name>
</gene>
<keyword evidence="2 5" id="KW-0812">Transmembrane</keyword>
<dbReference type="RefSeq" id="WP_379954280.1">
    <property type="nucleotide sequence ID" value="NZ_JAUYVI010000002.1"/>
</dbReference>
<keyword evidence="3 5" id="KW-1133">Transmembrane helix</keyword>
<protein>
    <submittedName>
        <fullName evidence="7">FUSC family protein</fullName>
    </submittedName>
</protein>
<organism evidence="7 8">
    <name type="scientific">Dongia sedimenti</name>
    <dbReference type="NCBI Taxonomy" id="3064282"/>
    <lineage>
        <taxon>Bacteria</taxon>
        <taxon>Pseudomonadati</taxon>
        <taxon>Pseudomonadota</taxon>
        <taxon>Alphaproteobacteria</taxon>
        <taxon>Rhodospirillales</taxon>
        <taxon>Dongiaceae</taxon>
        <taxon>Dongia</taxon>
    </lineage>
</organism>
<feature type="transmembrane region" description="Helical" evidence="5">
    <location>
        <begin position="281"/>
        <end position="298"/>
    </location>
</feature>
<name>A0ABU0YGL1_9PROT</name>